<dbReference type="InterPro" id="IPR012340">
    <property type="entry name" value="NA-bd_OB-fold"/>
</dbReference>
<keyword evidence="6 9" id="KW-0648">Protein biosynthesis</keyword>
<comment type="function">
    <text evidence="1 9">eIF-2 functions in the early steps of protein synthesis by forming a ternary complex with GTP and initiator tRNA.</text>
</comment>
<keyword evidence="5 9" id="KW-0396">Initiation factor</keyword>
<dbReference type="InterPro" id="IPR004458">
    <property type="entry name" value="TIF2_bsu_arc"/>
</dbReference>
<dbReference type="NCBIfam" id="TIGR00311">
    <property type="entry name" value="aIF-2beta"/>
    <property type="match status" value="1"/>
</dbReference>
<evidence type="ECO:0000256" key="3">
    <source>
        <dbReference type="ARBA" id="ARBA00011243"/>
    </source>
</evidence>
<dbReference type="GO" id="GO:0003743">
    <property type="term" value="F:translation initiation factor activity"/>
    <property type="evidence" value="ECO:0007669"/>
    <property type="project" value="UniProtKB-UniRule"/>
</dbReference>
<gene>
    <name evidence="9" type="primary">eif2b</name>
    <name evidence="11" type="ORF">McpAg1_17250</name>
</gene>
<dbReference type="HAMAP" id="MF_00232">
    <property type="entry name" value="eIF_2_beta"/>
    <property type="match status" value="1"/>
</dbReference>
<dbReference type="InterPro" id="IPR016190">
    <property type="entry name" value="Transl_init_fac_IF2/IF5_Zn-bd"/>
</dbReference>
<dbReference type="PANTHER" id="PTHR23001">
    <property type="entry name" value="EUKARYOTIC TRANSLATION INITIATION FACTOR"/>
    <property type="match status" value="1"/>
</dbReference>
<evidence type="ECO:0000259" key="10">
    <source>
        <dbReference type="PROSITE" id="PS50926"/>
    </source>
</evidence>
<dbReference type="InterPro" id="IPR016189">
    <property type="entry name" value="Transl_init_fac_IF2/IF5_N"/>
</dbReference>
<evidence type="ECO:0000256" key="1">
    <source>
        <dbReference type="ARBA" id="ARBA00003323"/>
    </source>
</evidence>
<evidence type="ECO:0000313" key="12">
    <source>
        <dbReference type="Proteomes" id="UP001273136"/>
    </source>
</evidence>
<proteinExistence type="inferred from homology"/>
<dbReference type="InterPro" id="IPR002792">
    <property type="entry name" value="TRAM_dom"/>
</dbReference>
<comment type="subunit">
    <text evidence="3 9">Heterotrimer composed of an alpha, a beta and a gamma chain.</text>
</comment>
<evidence type="ECO:0000256" key="2">
    <source>
        <dbReference type="ARBA" id="ARBA00010397"/>
    </source>
</evidence>
<comment type="similarity">
    <text evidence="2 9">Belongs to the eIF-2-beta/eIF-5 family.</text>
</comment>
<evidence type="ECO:0000256" key="9">
    <source>
        <dbReference type="HAMAP-Rule" id="MF_00232"/>
    </source>
</evidence>
<evidence type="ECO:0000256" key="5">
    <source>
        <dbReference type="ARBA" id="ARBA00022540"/>
    </source>
</evidence>
<evidence type="ECO:0000313" key="11">
    <source>
        <dbReference type="EMBL" id="MDV0442481.1"/>
    </source>
</evidence>
<dbReference type="SUPFAM" id="SSF75689">
    <property type="entry name" value="Zinc-binding domain of translation initiation factor 2 beta"/>
    <property type="match status" value="1"/>
</dbReference>
<dbReference type="NCBIfam" id="NF008993">
    <property type="entry name" value="PRK12336.1"/>
    <property type="match status" value="1"/>
</dbReference>
<dbReference type="Pfam" id="PF01938">
    <property type="entry name" value="TRAM"/>
    <property type="match status" value="1"/>
</dbReference>
<name>A0AAE4MDP8_9EURY</name>
<accession>A0AAE4MDP8</accession>
<dbReference type="SUPFAM" id="SSF50249">
    <property type="entry name" value="Nucleic acid-binding proteins"/>
    <property type="match status" value="1"/>
</dbReference>
<dbReference type="Pfam" id="PF01873">
    <property type="entry name" value="eIF-5_eIF-2B"/>
    <property type="match status" value="1"/>
</dbReference>
<evidence type="ECO:0000256" key="6">
    <source>
        <dbReference type="ARBA" id="ARBA00022917"/>
    </source>
</evidence>
<sequence>MTPELYVFSTNVYCMVESYEDMLKSAYSGMSEPTDTGERFVMPKTKIYIEGKTTVLDNFADIADSLNRDPEHFMKFILGELGTAGKIDGSRAVFNGKFEESQFVAIVETYVNDYVICSECGRPDTKLVKDDRVQMLLCEACGSKRPIRKRKVKTEVQGPAIEEGKELEVHIESISKKGDGVAHIGKYILYVSGTKAGQNVKVRITRISGSVAFTQKIL</sequence>
<protein>
    <recommendedName>
        <fullName evidence="4 9">Translation initiation factor 2 subunit beta</fullName>
    </recommendedName>
    <alternativeName>
        <fullName evidence="7 9">aIF2-beta</fullName>
    </alternativeName>
    <alternativeName>
        <fullName evidence="8 9">eIF-2-beta</fullName>
    </alternativeName>
</protein>
<dbReference type="Gene3D" id="3.30.30.170">
    <property type="match status" value="1"/>
</dbReference>
<dbReference type="PANTHER" id="PTHR23001:SF3">
    <property type="entry name" value="EUKARYOTIC TRANSLATION INITIATION FACTOR 2 SUBUNIT 2"/>
    <property type="match status" value="1"/>
</dbReference>
<comment type="caution">
    <text evidence="11">The sequence shown here is derived from an EMBL/GenBank/DDBJ whole genome shotgun (WGS) entry which is preliminary data.</text>
</comment>
<dbReference type="AlphaFoldDB" id="A0AAE4MDP8"/>
<dbReference type="EMBL" id="JAWDKA010000010">
    <property type="protein sequence ID" value="MDV0442481.1"/>
    <property type="molecule type" value="Genomic_DNA"/>
</dbReference>
<dbReference type="FunFam" id="3.30.30.170:FF:000001">
    <property type="entry name" value="Eukaryotic translation initiation factor 2 subunit"/>
    <property type="match status" value="1"/>
</dbReference>
<dbReference type="Proteomes" id="UP001273136">
    <property type="component" value="Unassembled WGS sequence"/>
</dbReference>
<keyword evidence="12" id="KW-1185">Reference proteome</keyword>
<dbReference type="InterPro" id="IPR002735">
    <property type="entry name" value="Transl_init_fac_IF2/IF5_dom"/>
</dbReference>
<organism evidence="11 12">
    <name type="scientific">Methanorbis furvi</name>
    <dbReference type="NCBI Taxonomy" id="3028299"/>
    <lineage>
        <taxon>Archaea</taxon>
        <taxon>Methanobacteriati</taxon>
        <taxon>Methanobacteriota</taxon>
        <taxon>Stenosarchaea group</taxon>
        <taxon>Methanomicrobia</taxon>
        <taxon>Methanomicrobiales</taxon>
        <taxon>Methanocorpusculaceae</taxon>
        <taxon>Methanorbis</taxon>
    </lineage>
</organism>
<evidence type="ECO:0000256" key="4">
    <source>
        <dbReference type="ARBA" id="ARBA00022314"/>
    </source>
</evidence>
<dbReference type="InterPro" id="IPR045196">
    <property type="entry name" value="IF2/IF5"/>
</dbReference>
<evidence type="ECO:0000256" key="7">
    <source>
        <dbReference type="ARBA" id="ARBA00031466"/>
    </source>
</evidence>
<dbReference type="NCBIfam" id="NF003067">
    <property type="entry name" value="PRK03988.1"/>
    <property type="match status" value="1"/>
</dbReference>
<reference evidence="11" key="1">
    <citation type="submission" date="2023-06" db="EMBL/GenBank/DDBJ databases">
        <title>Genome sequence of Methancorpusculaceae sp. Ag1.</title>
        <authorList>
            <person name="Protasov E."/>
            <person name="Platt K."/>
            <person name="Poehlein A."/>
            <person name="Daniel R."/>
            <person name="Brune A."/>
        </authorList>
    </citation>
    <scope>NUCLEOTIDE SEQUENCE</scope>
    <source>
        <strain evidence="11">Ag1</strain>
    </source>
</reference>
<dbReference type="SMART" id="SM00653">
    <property type="entry name" value="eIF2B_5"/>
    <property type="match status" value="1"/>
</dbReference>
<dbReference type="PROSITE" id="PS50926">
    <property type="entry name" value="TRAM"/>
    <property type="match status" value="1"/>
</dbReference>
<dbReference type="Gene3D" id="2.40.50.140">
    <property type="entry name" value="Nucleic acid-binding proteins"/>
    <property type="match status" value="1"/>
</dbReference>
<dbReference type="SUPFAM" id="SSF100966">
    <property type="entry name" value="Translation initiation factor 2 beta, aIF2beta, N-terminal domain"/>
    <property type="match status" value="1"/>
</dbReference>
<feature type="domain" description="TRAM" evidence="10">
    <location>
        <begin position="160"/>
        <end position="218"/>
    </location>
</feature>
<evidence type="ECO:0000256" key="8">
    <source>
        <dbReference type="ARBA" id="ARBA00032408"/>
    </source>
</evidence>